<feature type="transmembrane region" description="Helical" evidence="2">
    <location>
        <begin position="208"/>
        <end position="229"/>
    </location>
</feature>
<organism evidence="3 4">
    <name type="scientific">Trichosporon asahii var. asahii (strain ATCC 90039 / CBS 2479 / JCM 2466 / KCTC 7840 / NBRC 103889/ NCYC 2677 / UAMH 7654)</name>
    <name type="common">Yeast</name>
    <dbReference type="NCBI Taxonomy" id="1186058"/>
    <lineage>
        <taxon>Eukaryota</taxon>
        <taxon>Fungi</taxon>
        <taxon>Dikarya</taxon>
        <taxon>Basidiomycota</taxon>
        <taxon>Agaricomycotina</taxon>
        <taxon>Tremellomycetes</taxon>
        <taxon>Trichosporonales</taxon>
        <taxon>Trichosporonaceae</taxon>
        <taxon>Trichosporon</taxon>
    </lineage>
</organism>
<feature type="compositionally biased region" description="Basic and acidic residues" evidence="1">
    <location>
        <begin position="731"/>
        <end position="741"/>
    </location>
</feature>
<name>J6F103_TRIAS</name>
<gene>
    <name evidence="3" type="ORF">A1Q1_08161</name>
</gene>
<dbReference type="RefSeq" id="XP_014181783.1">
    <property type="nucleotide sequence ID" value="XM_014326308.1"/>
</dbReference>
<dbReference type="KEGG" id="tasa:A1Q1_08161"/>
<feature type="transmembrane region" description="Helical" evidence="2">
    <location>
        <begin position="33"/>
        <end position="54"/>
    </location>
</feature>
<dbReference type="EMBL" id="ALBS01000096">
    <property type="protein sequence ID" value="EJT50609.1"/>
    <property type="molecule type" value="Genomic_DNA"/>
</dbReference>
<dbReference type="GeneID" id="25991673"/>
<feature type="region of interest" description="Disordered" evidence="1">
    <location>
        <begin position="328"/>
        <end position="409"/>
    </location>
</feature>
<feature type="compositionally biased region" description="Basic and acidic residues" evidence="1">
    <location>
        <begin position="689"/>
        <end position="704"/>
    </location>
</feature>
<feature type="region of interest" description="Disordered" evidence="1">
    <location>
        <begin position="497"/>
        <end position="539"/>
    </location>
</feature>
<dbReference type="Proteomes" id="UP000002748">
    <property type="component" value="Unassembled WGS sequence"/>
</dbReference>
<protein>
    <submittedName>
        <fullName evidence="3">Uncharacterized protein</fullName>
    </submittedName>
</protein>
<feature type="compositionally biased region" description="Low complexity" evidence="1">
    <location>
        <begin position="517"/>
        <end position="532"/>
    </location>
</feature>
<feature type="region of interest" description="Disordered" evidence="1">
    <location>
        <begin position="284"/>
        <end position="308"/>
    </location>
</feature>
<feature type="compositionally biased region" description="Basic and acidic residues" evidence="1">
    <location>
        <begin position="663"/>
        <end position="682"/>
    </location>
</feature>
<feature type="transmembrane region" description="Helical" evidence="2">
    <location>
        <begin position="133"/>
        <end position="156"/>
    </location>
</feature>
<feature type="compositionally biased region" description="Basic and acidic residues" evidence="1">
    <location>
        <begin position="605"/>
        <end position="622"/>
    </location>
</feature>
<evidence type="ECO:0000256" key="2">
    <source>
        <dbReference type="SAM" id="Phobius"/>
    </source>
</evidence>
<feature type="compositionally biased region" description="Basic and acidic residues" evidence="1">
    <location>
        <begin position="749"/>
        <end position="760"/>
    </location>
</feature>
<dbReference type="HOGENOM" id="CLU_016579_1_0_1"/>
<feature type="compositionally biased region" description="Basic and acidic residues" evidence="1">
    <location>
        <begin position="435"/>
        <end position="444"/>
    </location>
</feature>
<keyword evidence="2" id="KW-0812">Transmembrane</keyword>
<dbReference type="OrthoDB" id="3357304at2759"/>
<accession>J6F103</accession>
<reference evidence="3 4" key="1">
    <citation type="journal article" date="2012" name="Eukaryot. Cell">
        <title>Draft genome sequence of CBS 2479, the standard type strain of Trichosporon asahii.</title>
        <authorList>
            <person name="Yang R.Y."/>
            <person name="Li H.T."/>
            <person name="Zhu H."/>
            <person name="Zhou G.P."/>
            <person name="Wang M."/>
            <person name="Wang L."/>
        </authorList>
    </citation>
    <scope>NUCLEOTIDE SEQUENCE [LARGE SCALE GENOMIC DNA]</scope>
    <source>
        <strain evidence="4">ATCC 90039 / CBS 2479 / JCM 2466 / KCTC 7840 / NCYC 2677 / UAMH 7654</strain>
    </source>
</reference>
<feature type="compositionally biased region" description="Basic and acidic residues" evidence="1">
    <location>
        <begin position="565"/>
        <end position="574"/>
    </location>
</feature>
<comment type="caution">
    <text evidence="3">The sequence shown here is derived from an EMBL/GenBank/DDBJ whole genome shotgun (WGS) entry which is preliminary data.</text>
</comment>
<feature type="region of interest" description="Disordered" evidence="1">
    <location>
        <begin position="435"/>
        <end position="464"/>
    </location>
</feature>
<feature type="compositionally biased region" description="Basic and acidic residues" evidence="1">
    <location>
        <begin position="644"/>
        <end position="656"/>
    </location>
</feature>
<dbReference type="VEuPathDB" id="FungiDB:A1Q1_08161"/>
<evidence type="ECO:0000313" key="4">
    <source>
        <dbReference type="Proteomes" id="UP000002748"/>
    </source>
</evidence>
<feature type="compositionally biased region" description="Low complexity" evidence="1">
    <location>
        <begin position="387"/>
        <end position="402"/>
    </location>
</feature>
<keyword evidence="2" id="KW-0472">Membrane</keyword>
<sequence>MSDGNLDPTLTEGLANPYLVYQPSFAFSLPVQLLVTGITLTLLVVLLCCLLLSLSPRATELRPPASQYHHGAPEPNTWPYALDYVAVPIPAEDWNIGEEAAWLLLQCICNLLANLTHIQFLTLLYPSRVEARMIIIILGPMALASSGLYFCTLSGTRMVGNTDIPVRDLGDAIRNVLNSTLLLIFGLSLAIWGFFVNRNRAWRLDGGTAVFGAGALVLAVVTTASSFVAVKEEGIPWLQHLIWAAVLWQTWLGWWWWVGAGMGIGEVEDIMERALRKRRKAARRAHRRDVINSHTHGNAQKKHLSAKDVVKNGTNAVVGFTSSLHHLVNSSGSHGSGGSETRRRRHADPDREPDVEEGLEGIELGSVRIQEPVRSEGSGSGSGGGAHPSSNSETSSTSRTPSLHPPKTLSELVAYPTTWLQVYFRRLRKEHEEAARRRAVEQAQRRSRVPAIHGGQQPRVLDEPSGWGLGAYGLREAEESTRRVQEANRQIRQEALLRANSKDSDASDGSGSGGGAHPSSNSETSSTSRTPSLHPPKTLSELVAYPTTWLQVYFRRLRKEHEEAARRRAVEQAQRRSRVPAIHGGQQPRVLDEPSGWGLGAYGLREAEESTRRVQEANRQIRQEALLRANSKDSDASASEGEGDEPRRTHRHDSTRSARSARSRRESAERAERAERADRLERGGIVPDDELRGTASRRTEDTQFTHDTGASAETGDTELKTEDDEEVVGELVERPEERGQWEDISSDEEQGRERDRRRERERAINPGWSWWGPLREWRLVERNTY</sequence>
<proteinExistence type="predicted"/>
<feature type="transmembrane region" description="Helical" evidence="2">
    <location>
        <begin position="176"/>
        <end position="196"/>
    </location>
</feature>
<dbReference type="AlphaFoldDB" id="J6F103"/>
<feature type="region of interest" description="Disordered" evidence="1">
    <location>
        <begin position="565"/>
        <end position="760"/>
    </location>
</feature>
<evidence type="ECO:0000313" key="3">
    <source>
        <dbReference type="EMBL" id="EJT50609.1"/>
    </source>
</evidence>
<evidence type="ECO:0000256" key="1">
    <source>
        <dbReference type="SAM" id="MobiDB-lite"/>
    </source>
</evidence>
<keyword evidence="2" id="KW-1133">Transmembrane helix</keyword>
<feature type="transmembrane region" description="Helical" evidence="2">
    <location>
        <begin position="241"/>
        <end position="267"/>
    </location>
</feature>